<feature type="compositionally biased region" description="Low complexity" evidence="5">
    <location>
        <begin position="38"/>
        <end position="49"/>
    </location>
</feature>
<feature type="compositionally biased region" description="Polar residues" evidence="5">
    <location>
        <begin position="198"/>
        <end position="222"/>
    </location>
</feature>
<dbReference type="InterPro" id="IPR001932">
    <property type="entry name" value="PPM-type_phosphatase-like_dom"/>
</dbReference>
<accession>A0A3R7NMA2</accession>
<dbReference type="STRING" id="6689.A0A3R7NMA2"/>
<dbReference type="PANTHER" id="PTHR13832:SF354">
    <property type="entry name" value="GM14138P"/>
    <property type="match status" value="1"/>
</dbReference>
<dbReference type="GO" id="GO:0005739">
    <property type="term" value="C:mitochondrion"/>
    <property type="evidence" value="ECO:0007669"/>
    <property type="project" value="TreeGrafter"/>
</dbReference>
<dbReference type="PANTHER" id="PTHR13832">
    <property type="entry name" value="PROTEIN PHOSPHATASE 2C"/>
    <property type="match status" value="1"/>
</dbReference>
<evidence type="ECO:0000313" key="8">
    <source>
        <dbReference type="Proteomes" id="UP000283509"/>
    </source>
</evidence>
<dbReference type="InterPro" id="IPR000222">
    <property type="entry name" value="PP2C_BS"/>
</dbReference>
<evidence type="ECO:0000256" key="2">
    <source>
        <dbReference type="ARBA" id="ARBA00022801"/>
    </source>
</evidence>
<dbReference type="AlphaFoldDB" id="A0A3R7NMA2"/>
<keyword evidence="2 4" id="KW-0378">Hydrolase</keyword>
<dbReference type="InterPro" id="IPR036457">
    <property type="entry name" value="PPM-type-like_dom_sf"/>
</dbReference>
<reference evidence="7 8" key="2">
    <citation type="submission" date="2019-01" db="EMBL/GenBank/DDBJ databases">
        <title>The decoding of complex shrimp genome reveals the adaptation for benthos swimmer, frequently molting mechanism and breeding impact on genome.</title>
        <authorList>
            <person name="Sun Y."/>
            <person name="Gao Y."/>
            <person name="Yu Y."/>
        </authorList>
    </citation>
    <scope>NUCLEOTIDE SEQUENCE [LARGE SCALE GENOMIC DNA]</scope>
    <source>
        <tissue evidence="7">Muscle</tissue>
    </source>
</reference>
<feature type="domain" description="PPM-type phosphatase" evidence="6">
    <location>
        <begin position="247"/>
        <end position="607"/>
    </location>
</feature>
<feature type="region of interest" description="Disordered" evidence="5">
    <location>
        <begin position="676"/>
        <end position="707"/>
    </location>
</feature>
<sequence>MLSRFKTALYNVVGSFDPGESNVGALGPGVTSTLPTASGVSRSASQSSSSREKGLRFPYTRPHFLQLNSEDEIQVSADHAIRPIICPRDINRLPWKTGYAETINAGKSKKNEDQAMVHTGLLTRPMRSESSNSRSSPTLSKEQSLSVRNEPFVNGHAEEVEPSKVGAAQEHTVVLSPQGATTETSTNNTKDKKENSNDGKGSQDTNNSNTSGEESRSTNTIRQGVVLQHPLAEPPTPPAPAITSQPDSKTSSIPPSTTPQPPSVSSVSLPYFIFGVFDGHAGWGAAVAAANQLHHIIHEKLCDVIDVLLPDPNEDKNTKSQSPLWLPDKEITVENVVTGALECAFWEMDNVIGEDRLKFQLQGGCTACVALFIHGKLFLANAGDSRAVISRADQPLPMSHDFTPETDNQRIRKLGAMHPELLGGEYTHLDFFQRPLRRDLGRRILYRDHYMSGWTYKTITPDDLKYPLVCGEGKRSRVLATIGVTRGFGDHDLKAQCSSLPIKPFLTPEPEVRIFDLTTADLTDGDVLILATDGLWDITTNEKAVSIVTKSLSHFPAEDHDKYKYRYTGAAQDLVMSARGKLKERNWRTSDDKHATIDDISVFVVPLKPYKEINEEWTLKYKASGGASQKTCEIKNRVGATSSVLSRPVVSILNPVEPTEGLDQCSVAQSDEPVIPESNVAEQNDKSASPSEEIIVTPPVSAADLKPQEDYFRDDSVTEAQTTVPSDSTNAS</sequence>
<proteinExistence type="inferred from homology"/>
<dbReference type="PROSITE" id="PS51746">
    <property type="entry name" value="PPM_2"/>
    <property type="match status" value="1"/>
</dbReference>
<feature type="compositionally biased region" description="Polar residues" evidence="5">
    <location>
        <begin position="680"/>
        <end position="690"/>
    </location>
</feature>
<dbReference type="CDD" id="cd00143">
    <property type="entry name" value="PP2Cc"/>
    <property type="match status" value="1"/>
</dbReference>
<dbReference type="GO" id="GO:0004741">
    <property type="term" value="F:[pyruvate dehydrogenase (acetyl-transferring)]-phosphatase activity"/>
    <property type="evidence" value="ECO:0007669"/>
    <property type="project" value="TreeGrafter"/>
</dbReference>
<dbReference type="OrthoDB" id="10264738at2759"/>
<protein>
    <submittedName>
        <fullName evidence="7">Protein phosphatase 1H</fullName>
    </submittedName>
</protein>
<evidence type="ECO:0000256" key="1">
    <source>
        <dbReference type="ARBA" id="ARBA00022723"/>
    </source>
</evidence>
<dbReference type="SMART" id="SM00332">
    <property type="entry name" value="PP2Cc"/>
    <property type="match status" value="1"/>
</dbReference>
<comment type="similarity">
    <text evidence="4">Belongs to the PP2C family.</text>
</comment>
<dbReference type="PROSITE" id="PS01032">
    <property type="entry name" value="PPM_1"/>
    <property type="match status" value="1"/>
</dbReference>
<dbReference type="Gene3D" id="3.60.40.10">
    <property type="entry name" value="PPM-type phosphatase domain"/>
    <property type="match status" value="1"/>
</dbReference>
<comment type="caution">
    <text evidence="7">The sequence shown here is derived from an EMBL/GenBank/DDBJ whole genome shotgun (WGS) entry which is preliminary data.</text>
</comment>
<organism evidence="7 8">
    <name type="scientific">Penaeus vannamei</name>
    <name type="common">Whiteleg shrimp</name>
    <name type="synonym">Litopenaeus vannamei</name>
    <dbReference type="NCBI Taxonomy" id="6689"/>
    <lineage>
        <taxon>Eukaryota</taxon>
        <taxon>Metazoa</taxon>
        <taxon>Ecdysozoa</taxon>
        <taxon>Arthropoda</taxon>
        <taxon>Crustacea</taxon>
        <taxon>Multicrustacea</taxon>
        <taxon>Malacostraca</taxon>
        <taxon>Eumalacostraca</taxon>
        <taxon>Eucarida</taxon>
        <taxon>Decapoda</taxon>
        <taxon>Dendrobranchiata</taxon>
        <taxon>Penaeoidea</taxon>
        <taxon>Penaeidae</taxon>
        <taxon>Penaeus</taxon>
    </lineage>
</organism>
<dbReference type="Pfam" id="PF00481">
    <property type="entry name" value="PP2C"/>
    <property type="match status" value="2"/>
</dbReference>
<evidence type="ECO:0000256" key="3">
    <source>
        <dbReference type="ARBA" id="ARBA00022912"/>
    </source>
</evidence>
<evidence type="ECO:0000256" key="5">
    <source>
        <dbReference type="SAM" id="MobiDB-lite"/>
    </source>
</evidence>
<feature type="region of interest" description="Disordered" evidence="5">
    <location>
        <begin position="33"/>
        <end position="54"/>
    </location>
</feature>
<name>A0A3R7NMA2_PENVA</name>
<evidence type="ECO:0000259" key="6">
    <source>
        <dbReference type="PROSITE" id="PS51746"/>
    </source>
</evidence>
<keyword evidence="8" id="KW-1185">Reference proteome</keyword>
<keyword evidence="3 4" id="KW-0904">Protein phosphatase</keyword>
<reference evidence="7 8" key="1">
    <citation type="submission" date="2018-04" db="EMBL/GenBank/DDBJ databases">
        <authorList>
            <person name="Zhang X."/>
            <person name="Yuan J."/>
            <person name="Li F."/>
            <person name="Xiang J."/>
        </authorList>
    </citation>
    <scope>NUCLEOTIDE SEQUENCE [LARGE SCALE GENOMIC DNA]</scope>
    <source>
        <tissue evidence="7">Muscle</tissue>
    </source>
</reference>
<feature type="compositionally biased region" description="Low complexity" evidence="5">
    <location>
        <begin position="128"/>
        <end position="140"/>
    </location>
</feature>
<dbReference type="EMBL" id="QCYY01003931">
    <property type="protein sequence ID" value="ROT61913.1"/>
    <property type="molecule type" value="Genomic_DNA"/>
</dbReference>
<evidence type="ECO:0000313" key="7">
    <source>
        <dbReference type="EMBL" id="ROT61913.1"/>
    </source>
</evidence>
<evidence type="ECO:0000256" key="4">
    <source>
        <dbReference type="RuleBase" id="RU003465"/>
    </source>
</evidence>
<keyword evidence="1" id="KW-0479">Metal-binding</keyword>
<dbReference type="InterPro" id="IPR015655">
    <property type="entry name" value="PP2C"/>
</dbReference>
<dbReference type="SUPFAM" id="SSF81606">
    <property type="entry name" value="PP2C-like"/>
    <property type="match status" value="1"/>
</dbReference>
<feature type="compositionally biased region" description="Polar residues" evidence="5">
    <location>
        <begin position="178"/>
        <end position="188"/>
    </location>
</feature>
<feature type="region of interest" description="Disordered" evidence="5">
    <location>
        <begin position="121"/>
        <end position="146"/>
    </location>
</feature>
<feature type="region of interest" description="Disordered" evidence="5">
    <location>
        <begin position="173"/>
        <end position="264"/>
    </location>
</feature>
<dbReference type="Proteomes" id="UP000283509">
    <property type="component" value="Unassembled WGS sequence"/>
</dbReference>
<feature type="compositionally biased region" description="Low complexity" evidence="5">
    <location>
        <begin position="246"/>
        <end position="255"/>
    </location>
</feature>
<gene>
    <name evidence="7" type="ORF">C7M84_020260</name>
</gene>
<dbReference type="GO" id="GO:0046872">
    <property type="term" value="F:metal ion binding"/>
    <property type="evidence" value="ECO:0007669"/>
    <property type="project" value="UniProtKB-KW"/>
</dbReference>